<evidence type="ECO:0000256" key="4">
    <source>
        <dbReference type="ARBA" id="ARBA00022737"/>
    </source>
</evidence>
<comment type="subcellular location">
    <subcellularLocation>
        <location evidence="1">Membrane</location>
        <topology evidence="1">Single-pass type II membrane protein</topology>
    </subcellularLocation>
</comment>
<feature type="repeat" description="PPR" evidence="7">
    <location>
        <begin position="495"/>
        <end position="529"/>
    </location>
</feature>
<feature type="repeat" description="PPR" evidence="7">
    <location>
        <begin position="565"/>
        <end position="599"/>
    </location>
</feature>
<dbReference type="NCBIfam" id="TIGR00756">
    <property type="entry name" value="PPR"/>
    <property type="match status" value="3"/>
</dbReference>
<gene>
    <name evidence="8" type="ORF">OIU84_019093</name>
</gene>
<dbReference type="PANTHER" id="PTHR47003">
    <property type="entry name" value="OS01G0970900 PROTEIN"/>
    <property type="match status" value="1"/>
</dbReference>
<comment type="caution">
    <text evidence="8">The sequence shown here is derived from an EMBL/GenBank/DDBJ whole genome shotgun (WGS) entry which is preliminary data.</text>
</comment>
<dbReference type="EMBL" id="JAPFFJ010000003">
    <property type="protein sequence ID" value="KAJ6431740.1"/>
    <property type="molecule type" value="Genomic_DNA"/>
</dbReference>
<evidence type="ECO:0000313" key="9">
    <source>
        <dbReference type="Proteomes" id="UP001162972"/>
    </source>
</evidence>
<keyword evidence="9" id="KW-1185">Reference proteome</keyword>
<dbReference type="Gene3D" id="1.25.40.10">
    <property type="entry name" value="Tetratricopeptide repeat domain"/>
    <property type="match status" value="2"/>
</dbReference>
<evidence type="ECO:0000256" key="6">
    <source>
        <dbReference type="ARBA" id="ARBA00023180"/>
    </source>
</evidence>
<feature type="repeat" description="PPR" evidence="7">
    <location>
        <begin position="530"/>
        <end position="564"/>
    </location>
</feature>
<evidence type="ECO:0008006" key="10">
    <source>
        <dbReference type="Google" id="ProtNLM"/>
    </source>
</evidence>
<reference evidence="8 9" key="1">
    <citation type="journal article" date="2023" name="Int. J. Mol. Sci.">
        <title>De Novo Assembly and Annotation of 11 Diverse Shrub Willow (Salix) Genomes Reveals Novel Gene Organization in Sex-Linked Regions.</title>
        <authorList>
            <person name="Hyden B."/>
            <person name="Feng K."/>
            <person name="Yates T.B."/>
            <person name="Jawdy S."/>
            <person name="Cereghino C."/>
            <person name="Smart L.B."/>
            <person name="Muchero W."/>
        </authorList>
    </citation>
    <scope>NUCLEOTIDE SEQUENCE [LARGE SCALE GENOMIC DNA]</scope>
    <source>
        <tissue evidence="8">Shoot tip</tissue>
    </source>
</reference>
<dbReference type="Pfam" id="PF02485">
    <property type="entry name" value="Branch"/>
    <property type="match status" value="1"/>
</dbReference>
<dbReference type="PROSITE" id="PS51375">
    <property type="entry name" value="PPR"/>
    <property type="match status" value="5"/>
</dbReference>
<keyword evidence="4" id="KW-0677">Repeat</keyword>
<sequence>MHQYLSHVFSSVSRDLSFIDHTSDLGWKEPQRIQPIVVDPGIYLARRSQIFHATEKRSTPDGFKVFTGSPWVILSRSFLEFCVLGWDNLPRTLLMYFNNVILSEESYFHSVICNAPEFKNTTLNSDLSGVAFARQFQKDDPALDKVDEKILRLRNSRKPLQTFLMNGSHRRISANEKCIYKRSIYRATPLAGYDIVHGSGRVEGKQVNSLGGFSEWCTVMGADKRTPKPPSLLYSSSPSVLRSLINIKSQTLSLNSTPNIENPFESMLNPHFIVHKPIHTDLQQTLVLTDASNQTPRILADKIVEDAENICKLLSKNPNSSVEALLNKALMEVSPSLVLEALKKLSNAGALALSFFRWAEKRKGFQYNTESYHALIESLGKIKQFNVIWNLVTDMKQKGLLNKETFALISRRYARARKVKEAVEAFMKMEKFGFKIESSDINRLLDTLCKSRQASGFVPEGPTYNAVVGAYCWSERMHDVQRTIDEMRKGGVGPSARTYDIILHHLIRAGKTKIAYSVFQKMSCEGCEPSVSTYEIIVRMFCNEDRVDMAIKVWDQMKTRGILPIMHMFSTLINTLCHESKLDEACLYFQEMLDVGIRPPAQLFSNLKQNLLDQGKKDTVVSFERKLDKLRKAPLVS</sequence>
<dbReference type="Pfam" id="PF13041">
    <property type="entry name" value="PPR_2"/>
    <property type="match status" value="1"/>
</dbReference>
<dbReference type="InterPro" id="IPR011990">
    <property type="entry name" value="TPR-like_helical_dom_sf"/>
</dbReference>
<dbReference type="InterPro" id="IPR003406">
    <property type="entry name" value="Glyco_trans_14"/>
</dbReference>
<dbReference type="GO" id="GO:0016020">
    <property type="term" value="C:membrane"/>
    <property type="evidence" value="ECO:0007669"/>
    <property type="project" value="UniProtKB-SubCell"/>
</dbReference>
<feature type="repeat" description="PPR" evidence="7">
    <location>
        <begin position="460"/>
        <end position="494"/>
    </location>
</feature>
<dbReference type="AlphaFoldDB" id="A0AAD6PJV5"/>
<evidence type="ECO:0000256" key="1">
    <source>
        <dbReference type="ARBA" id="ARBA00004606"/>
    </source>
</evidence>
<feature type="repeat" description="PPR" evidence="7">
    <location>
        <begin position="402"/>
        <end position="436"/>
    </location>
</feature>
<name>A0AAD6PJV5_9ROSI</name>
<evidence type="ECO:0000256" key="5">
    <source>
        <dbReference type="ARBA" id="ARBA00023136"/>
    </source>
</evidence>
<evidence type="ECO:0000256" key="7">
    <source>
        <dbReference type="PROSITE-ProRule" id="PRU00708"/>
    </source>
</evidence>
<dbReference type="PANTHER" id="PTHR47003:SF11">
    <property type="entry name" value="PPR SUPERFAMILY PROTEIN"/>
    <property type="match status" value="1"/>
</dbReference>
<dbReference type="Pfam" id="PF01535">
    <property type="entry name" value="PPR"/>
    <property type="match status" value="3"/>
</dbReference>
<organism evidence="8 9">
    <name type="scientific">Salix udensis</name>
    <dbReference type="NCBI Taxonomy" id="889485"/>
    <lineage>
        <taxon>Eukaryota</taxon>
        <taxon>Viridiplantae</taxon>
        <taxon>Streptophyta</taxon>
        <taxon>Embryophyta</taxon>
        <taxon>Tracheophyta</taxon>
        <taxon>Spermatophyta</taxon>
        <taxon>Magnoliopsida</taxon>
        <taxon>eudicotyledons</taxon>
        <taxon>Gunneridae</taxon>
        <taxon>Pentapetalae</taxon>
        <taxon>rosids</taxon>
        <taxon>fabids</taxon>
        <taxon>Malpighiales</taxon>
        <taxon>Salicaceae</taxon>
        <taxon>Saliceae</taxon>
        <taxon>Salix</taxon>
    </lineage>
</organism>
<dbReference type="InterPro" id="IPR002885">
    <property type="entry name" value="PPR_rpt"/>
</dbReference>
<keyword evidence="2" id="KW-0328">Glycosyltransferase</keyword>
<proteinExistence type="predicted"/>
<keyword evidence="6" id="KW-0325">Glycoprotein</keyword>
<protein>
    <recommendedName>
        <fullName evidence="10">Pentatricopeptide repeat-containing protein</fullName>
    </recommendedName>
</protein>
<evidence type="ECO:0000256" key="3">
    <source>
        <dbReference type="ARBA" id="ARBA00022679"/>
    </source>
</evidence>
<dbReference type="InterPro" id="IPR044578">
    <property type="entry name" value="BIR6-like"/>
</dbReference>
<keyword evidence="3" id="KW-0808">Transferase</keyword>
<dbReference type="GO" id="GO:0016757">
    <property type="term" value="F:glycosyltransferase activity"/>
    <property type="evidence" value="ECO:0007669"/>
    <property type="project" value="UniProtKB-KW"/>
</dbReference>
<accession>A0AAD6PJV5</accession>
<dbReference type="GO" id="GO:0008380">
    <property type="term" value="P:RNA splicing"/>
    <property type="evidence" value="ECO:0007669"/>
    <property type="project" value="InterPro"/>
</dbReference>
<evidence type="ECO:0000313" key="8">
    <source>
        <dbReference type="EMBL" id="KAJ6431740.1"/>
    </source>
</evidence>
<dbReference type="Proteomes" id="UP001162972">
    <property type="component" value="Chromosome 10"/>
</dbReference>
<keyword evidence="5" id="KW-0472">Membrane</keyword>
<evidence type="ECO:0000256" key="2">
    <source>
        <dbReference type="ARBA" id="ARBA00022676"/>
    </source>
</evidence>